<gene>
    <name evidence="1" type="ORF">MVLG_01251</name>
</gene>
<evidence type="ECO:0000313" key="2">
    <source>
        <dbReference type="EnsemblFungi" id="MVLG_01251T0"/>
    </source>
</evidence>
<organism evidence="1">
    <name type="scientific">Microbotryum lychnidis-dioicae (strain p1A1 Lamole / MvSl-1064)</name>
    <name type="common">Anther smut fungus</name>
    <dbReference type="NCBI Taxonomy" id="683840"/>
    <lineage>
        <taxon>Eukaryota</taxon>
        <taxon>Fungi</taxon>
        <taxon>Dikarya</taxon>
        <taxon>Basidiomycota</taxon>
        <taxon>Pucciniomycotina</taxon>
        <taxon>Microbotryomycetes</taxon>
        <taxon>Microbotryales</taxon>
        <taxon>Microbotryaceae</taxon>
        <taxon>Microbotryum</taxon>
    </lineage>
</organism>
<reference evidence="2" key="4">
    <citation type="submission" date="2015-06" db="UniProtKB">
        <authorList>
            <consortium name="EnsemblFungi"/>
        </authorList>
    </citation>
    <scope>IDENTIFICATION</scope>
</reference>
<dbReference type="EMBL" id="GL541649">
    <property type="protein sequence ID" value="KDE08469.1"/>
    <property type="molecule type" value="Genomic_DNA"/>
</dbReference>
<dbReference type="Proteomes" id="UP000017200">
    <property type="component" value="Unassembled WGS sequence"/>
</dbReference>
<evidence type="ECO:0000313" key="1">
    <source>
        <dbReference type="EMBL" id="KDE08469.1"/>
    </source>
</evidence>
<reference evidence="1 3" key="3">
    <citation type="journal article" date="2015" name="BMC Genomics">
        <title>Sex and parasites: genomic and transcriptomic analysis of Microbotryum lychnidis-dioicae, the biotrophic and plant-castrating anther smut fungus.</title>
        <authorList>
            <person name="Perlin M.H."/>
            <person name="Amselem J."/>
            <person name="Fontanillas E."/>
            <person name="Toh S.S."/>
            <person name="Chen Z."/>
            <person name="Goldberg J."/>
            <person name="Duplessis S."/>
            <person name="Henrissat B."/>
            <person name="Young S."/>
            <person name="Zeng Q."/>
            <person name="Aguileta G."/>
            <person name="Petit E."/>
            <person name="Badouin H."/>
            <person name="Andrews J."/>
            <person name="Razeeq D."/>
            <person name="Gabaldon T."/>
            <person name="Quesneville H."/>
            <person name="Giraud T."/>
            <person name="Hood M.E."/>
            <person name="Schultz D.J."/>
            <person name="Cuomo C.A."/>
        </authorList>
    </citation>
    <scope>NUCLEOTIDE SEQUENCE [LARGE SCALE GENOMIC DNA]</scope>
    <source>
        <strain evidence="3">p1A1 Lamole</strain>
        <strain evidence="1">P1A1 Lamole</strain>
    </source>
</reference>
<proteinExistence type="predicted"/>
<dbReference type="AlphaFoldDB" id="U5H1J5"/>
<reference evidence="3" key="1">
    <citation type="submission" date="2010-11" db="EMBL/GenBank/DDBJ databases">
        <title>The genome sequence of Microbotryum violaceum strain p1A1 Lamole.</title>
        <authorList>
            <person name="Cuomo C."/>
            <person name="Perlin M."/>
            <person name="Young S.K."/>
            <person name="Zeng Q."/>
            <person name="Gargeya S."/>
            <person name="Alvarado L."/>
            <person name="Berlin A."/>
            <person name="Chapman S.B."/>
            <person name="Chen Z."/>
            <person name="Freedman E."/>
            <person name="Gellesch M."/>
            <person name="Goldberg J."/>
            <person name="Griggs A."/>
            <person name="Gujja S."/>
            <person name="Heilman E."/>
            <person name="Heiman D."/>
            <person name="Howarth C."/>
            <person name="Mehta T."/>
            <person name="Neiman D."/>
            <person name="Pearson M."/>
            <person name="Roberts A."/>
            <person name="Saif S."/>
            <person name="Shea T."/>
            <person name="Shenoy N."/>
            <person name="Sisk P."/>
            <person name="Stolte C."/>
            <person name="Sykes S."/>
            <person name="White J."/>
            <person name="Yandava C."/>
            <person name="Haas B."/>
            <person name="Nusbaum C."/>
            <person name="Birren B."/>
        </authorList>
    </citation>
    <scope>NUCLEOTIDE SEQUENCE [LARGE SCALE GENOMIC DNA]</scope>
    <source>
        <strain evidence="3">p1A1 Lamole</strain>
    </source>
</reference>
<sequence length="120" mass="13102">MVHSQKAARDRWSPKQRNHFVAEDIYWISIPFVGVQESLFDYFGGPRLAASLTSMWGARSPVCDFASDPYPAPSASLCALGGANAMIRAPPWSLVTFERVRAYTSILPPPRKGSFGSAPG</sequence>
<dbReference type="OrthoDB" id="10426020at2759"/>
<dbReference type="HOGENOM" id="CLU_2051416_0_0_1"/>
<dbReference type="InParanoid" id="U5H1J5"/>
<keyword evidence="3" id="KW-1185">Reference proteome</keyword>
<dbReference type="EMBL" id="AEIJ01000104">
    <property type="status" value="NOT_ANNOTATED_CDS"/>
    <property type="molecule type" value="Genomic_DNA"/>
</dbReference>
<protein>
    <submittedName>
        <fullName evidence="1 2">Uncharacterized protein</fullName>
    </submittedName>
</protein>
<evidence type="ECO:0000313" key="3">
    <source>
        <dbReference type="Proteomes" id="UP000017200"/>
    </source>
</evidence>
<accession>U5H1J5</accession>
<name>U5H1J5_USTV1</name>
<reference evidence="1" key="2">
    <citation type="submission" date="2010-11" db="EMBL/GenBank/DDBJ databases">
        <authorList>
            <consortium name="The Broad Institute Genome Sequencing Platform"/>
            <person name="Earl A."/>
            <person name="Ward D."/>
            <person name="Feldgarden M."/>
            <person name="Gevers D."/>
            <person name="Butler R."/>
            <person name="Young S.K."/>
            <person name="Zeng Q."/>
            <person name="Gargeya S."/>
            <person name="Fitzgerald M."/>
            <person name="Haas B."/>
            <person name="Abouelleil A."/>
            <person name="Alvarado L."/>
            <person name="Arachchi H.M."/>
            <person name="Berlin A."/>
            <person name="Brown A."/>
            <person name="Chapman S.B."/>
            <person name="Chen Z."/>
            <person name="Dunbar C."/>
            <person name="Freedman E."/>
            <person name="Gearin G."/>
            <person name="Gellesch M."/>
            <person name="Goldberg J."/>
            <person name="Griggs A."/>
            <person name="Gujja S."/>
            <person name="Heilman E."/>
            <person name="Heiman D."/>
            <person name="Howarth C."/>
            <person name="Larson L."/>
            <person name="Lui A."/>
            <person name="MacDonald P.J.P."/>
            <person name="Mehta T."/>
            <person name="Montmayeur A."/>
            <person name="Murphy C."/>
            <person name="Neiman D."/>
            <person name="Pearson M."/>
            <person name="Priest M."/>
            <person name="Roberts A."/>
            <person name="Saif S."/>
            <person name="Shea T."/>
            <person name="Shenoy N."/>
            <person name="Sisk P."/>
            <person name="Stolte C."/>
            <person name="Sykes S."/>
            <person name="White J."/>
            <person name="Yandava C."/>
            <person name="Wortman J."/>
            <person name="Nusbaum C."/>
            <person name="Birren B."/>
        </authorList>
    </citation>
    <scope>NUCLEOTIDE SEQUENCE</scope>
    <source>
        <strain evidence="1">P1A1 Lamole</strain>
    </source>
</reference>
<dbReference type="EnsemblFungi" id="MVLG_01251T0">
    <property type="protein sequence ID" value="MVLG_01251T0"/>
    <property type="gene ID" value="MVLG_01251"/>
</dbReference>